<comment type="catalytic activity">
    <reaction evidence="15 17 19">
        <text>(6S)-NADHX + ADP = AMP + phosphate + NADH + H(+)</text>
        <dbReference type="Rhea" id="RHEA:32223"/>
        <dbReference type="ChEBI" id="CHEBI:15378"/>
        <dbReference type="ChEBI" id="CHEBI:43474"/>
        <dbReference type="ChEBI" id="CHEBI:57945"/>
        <dbReference type="ChEBI" id="CHEBI:64074"/>
        <dbReference type="ChEBI" id="CHEBI:456215"/>
        <dbReference type="ChEBI" id="CHEBI:456216"/>
        <dbReference type="EC" id="4.2.1.136"/>
    </reaction>
</comment>
<evidence type="ECO:0000256" key="16">
    <source>
        <dbReference type="ARBA" id="ARBA00049209"/>
    </source>
</evidence>
<keyword evidence="12 17" id="KW-0456">Lyase</keyword>
<feature type="binding site" evidence="17">
    <location>
        <position position="334"/>
    </location>
    <ligand>
        <name>(6S)-NADPHX</name>
        <dbReference type="ChEBI" id="CHEBI:64076"/>
    </ligand>
</feature>
<evidence type="ECO:0000256" key="17">
    <source>
        <dbReference type="HAMAP-Rule" id="MF_01965"/>
    </source>
</evidence>
<evidence type="ECO:0000256" key="11">
    <source>
        <dbReference type="ARBA" id="ARBA00023235"/>
    </source>
</evidence>
<dbReference type="InterPro" id="IPR017953">
    <property type="entry name" value="Carbohydrate_kinase_pred_CS"/>
</dbReference>
<comment type="catalytic activity">
    <reaction evidence="16 17 19">
        <text>(6S)-NADPHX + ADP = AMP + phosphate + NADPH + H(+)</text>
        <dbReference type="Rhea" id="RHEA:32235"/>
        <dbReference type="ChEBI" id="CHEBI:15378"/>
        <dbReference type="ChEBI" id="CHEBI:43474"/>
        <dbReference type="ChEBI" id="CHEBI:57783"/>
        <dbReference type="ChEBI" id="CHEBI:64076"/>
        <dbReference type="ChEBI" id="CHEBI:456215"/>
        <dbReference type="ChEBI" id="CHEBI:456216"/>
        <dbReference type="EC" id="4.2.1.136"/>
    </reaction>
</comment>
<dbReference type="InterPro" id="IPR030677">
    <property type="entry name" value="Nnr"/>
</dbReference>
<comment type="cofactor">
    <cofactor evidence="17">
        <name>Mg(2+)</name>
        <dbReference type="ChEBI" id="CHEBI:18420"/>
    </cofactor>
</comment>
<dbReference type="STRING" id="202789.GCA_001457435_00800"/>
<protein>
    <recommendedName>
        <fullName evidence="19">Bifunctional NAD(P)H-hydrate repair enzyme</fullName>
    </recommendedName>
    <alternativeName>
        <fullName evidence="19">Nicotinamide nucleotide repair protein</fullName>
    </alternativeName>
    <domain>
        <recommendedName>
            <fullName evidence="19">ADP-dependent (S)-NAD(P)H-hydrate dehydratase</fullName>
            <ecNumber evidence="19">4.2.1.136</ecNumber>
        </recommendedName>
        <alternativeName>
            <fullName evidence="19">ADP-dependent NAD(P)HX dehydratase</fullName>
        </alternativeName>
    </domain>
    <domain>
        <recommendedName>
            <fullName evidence="19">NAD(P)H-hydrate epimerase</fullName>
            <ecNumber evidence="19">5.1.99.6</ecNumber>
        </recommendedName>
    </domain>
</protein>
<comment type="similarity">
    <text evidence="3 19">In the N-terminal section; belongs to the NnrE/AIBP family.</text>
</comment>
<evidence type="ECO:0000313" key="22">
    <source>
        <dbReference type="EMBL" id="EKU94856.1"/>
    </source>
</evidence>
<comment type="function">
    <text evidence="14 19">Bifunctional enzyme that catalyzes the epimerization of the S- and R-forms of NAD(P)HX and the dehydration of the S-form of NAD(P)HX at the expense of ADP, which is converted to AMP. This allows the repair of both epimers of NAD(P)HX, a damaged form of NAD(P)H that is a result of enzymatic or heat-dependent hydration.</text>
</comment>
<evidence type="ECO:0000313" key="23">
    <source>
        <dbReference type="Proteomes" id="UP000009888"/>
    </source>
</evidence>
<dbReference type="GO" id="GO:0046496">
    <property type="term" value="P:nicotinamide nucleotide metabolic process"/>
    <property type="evidence" value="ECO:0007669"/>
    <property type="project" value="UniProtKB-UniRule"/>
</dbReference>
<comment type="function">
    <text evidence="17">Catalyzes the dehydration of the S-form of NAD(P)HX at the expense of ADP, which is converted to AMP. Together with NAD(P)HX epimerase, which catalyzes the epimerization of the S- and R-forms, the enzyme allows the repair of both epimers of NAD(P)HX, a damaged form of NAD(P)H that is a result of enzymatic or heat-dependent hydration.</text>
</comment>
<keyword evidence="5 18" id="KW-0479">Metal-binding</keyword>
<keyword evidence="8 17" id="KW-0521">NADP</keyword>
<keyword evidence="13" id="KW-0511">Multifunctional enzyme</keyword>
<dbReference type="PROSITE" id="PS51385">
    <property type="entry name" value="YJEF_N"/>
    <property type="match status" value="1"/>
</dbReference>
<evidence type="ECO:0000259" key="20">
    <source>
        <dbReference type="PROSITE" id="PS51383"/>
    </source>
</evidence>
<evidence type="ECO:0000256" key="18">
    <source>
        <dbReference type="HAMAP-Rule" id="MF_01966"/>
    </source>
</evidence>
<feature type="binding site" evidence="18">
    <location>
        <position position="61"/>
    </location>
    <ligand>
        <name>K(+)</name>
        <dbReference type="ChEBI" id="CHEBI:29103"/>
    </ligand>
</feature>
<evidence type="ECO:0000256" key="9">
    <source>
        <dbReference type="ARBA" id="ARBA00022958"/>
    </source>
</evidence>
<dbReference type="InterPro" id="IPR029056">
    <property type="entry name" value="Ribokinase-like"/>
</dbReference>
<feature type="binding site" evidence="17">
    <location>
        <position position="454"/>
    </location>
    <ligand>
        <name>AMP</name>
        <dbReference type="ChEBI" id="CHEBI:456215"/>
    </ligand>
</feature>
<gene>
    <name evidence="17" type="primary">nnrD</name>
    <name evidence="18" type="synonym">nnrE</name>
    <name evidence="22" type="ORF">HMPREF9233_01310</name>
</gene>
<comment type="catalytic activity">
    <reaction evidence="2 18 19">
        <text>(6R)-NADPHX = (6S)-NADPHX</text>
        <dbReference type="Rhea" id="RHEA:32227"/>
        <dbReference type="ChEBI" id="CHEBI:64076"/>
        <dbReference type="ChEBI" id="CHEBI:64077"/>
        <dbReference type="EC" id="5.1.99.6"/>
    </reaction>
</comment>
<dbReference type="InterPro" id="IPR036652">
    <property type="entry name" value="YjeF_N_dom_sf"/>
</dbReference>
<dbReference type="CDD" id="cd01171">
    <property type="entry name" value="YXKO-related"/>
    <property type="match status" value="1"/>
</dbReference>
<dbReference type="PATRIC" id="fig|883066.3.peg.1371"/>
<feature type="binding site" evidence="17">
    <location>
        <position position="455"/>
    </location>
    <ligand>
        <name>(6S)-NADPHX</name>
        <dbReference type="ChEBI" id="CHEBI:64076"/>
    </ligand>
</feature>
<keyword evidence="11 18" id="KW-0413">Isomerase</keyword>
<dbReference type="InterPro" id="IPR000631">
    <property type="entry name" value="CARKD"/>
</dbReference>
<feature type="domain" description="YjeF C-terminal" evidence="20">
    <location>
        <begin position="249"/>
        <end position="548"/>
    </location>
</feature>
<dbReference type="HOGENOM" id="CLU_024853_4_0_11"/>
<dbReference type="EMBL" id="AGWL01000007">
    <property type="protein sequence ID" value="EKU94856.1"/>
    <property type="molecule type" value="Genomic_DNA"/>
</dbReference>
<evidence type="ECO:0000256" key="2">
    <source>
        <dbReference type="ARBA" id="ARBA00000909"/>
    </source>
</evidence>
<name>K9EG74_9ACTO</name>
<comment type="catalytic activity">
    <reaction evidence="1 18 19">
        <text>(6R)-NADHX = (6S)-NADHX</text>
        <dbReference type="Rhea" id="RHEA:32215"/>
        <dbReference type="ChEBI" id="CHEBI:64074"/>
        <dbReference type="ChEBI" id="CHEBI:64075"/>
        <dbReference type="EC" id="5.1.99.6"/>
    </reaction>
</comment>
<feature type="binding site" evidence="18">
    <location>
        <begin position="60"/>
        <end position="64"/>
    </location>
    <ligand>
        <name>(6S)-NADPHX</name>
        <dbReference type="ChEBI" id="CHEBI:64076"/>
    </ligand>
</feature>
<dbReference type="GO" id="GO:0052855">
    <property type="term" value="F:ADP-dependent NAD(P)H-hydrate dehydratase activity"/>
    <property type="evidence" value="ECO:0007669"/>
    <property type="project" value="UniProtKB-UniRule"/>
</dbReference>
<evidence type="ECO:0000256" key="19">
    <source>
        <dbReference type="PIRNR" id="PIRNR017184"/>
    </source>
</evidence>
<comment type="similarity">
    <text evidence="17">Belongs to the NnrD/CARKD family.</text>
</comment>
<comment type="caution">
    <text evidence="17">Lacks conserved residue(s) required for the propagation of feature annotation.</text>
</comment>
<dbReference type="AlphaFoldDB" id="K9EG74"/>
<dbReference type="InterPro" id="IPR004443">
    <property type="entry name" value="YjeF_N_dom"/>
</dbReference>
<comment type="similarity">
    <text evidence="4 19">In the C-terminal section; belongs to the NnrD/CARKD family.</text>
</comment>
<evidence type="ECO:0000256" key="6">
    <source>
        <dbReference type="ARBA" id="ARBA00022741"/>
    </source>
</evidence>
<dbReference type="EC" id="4.2.1.136" evidence="19"/>
<dbReference type="HAMAP" id="MF_01966">
    <property type="entry name" value="NADHX_epimerase"/>
    <property type="match status" value="1"/>
</dbReference>
<keyword evidence="9 18" id="KW-0630">Potassium</keyword>
<comment type="similarity">
    <text evidence="18">Belongs to the NnrE/AIBP family.</text>
</comment>
<dbReference type="RefSeq" id="WP_007001516.1">
    <property type="nucleotide sequence ID" value="NZ_JH992955.1"/>
</dbReference>
<dbReference type="GO" id="GO:0005524">
    <property type="term" value="F:ATP binding"/>
    <property type="evidence" value="ECO:0007669"/>
    <property type="project" value="UniProtKB-UniRule"/>
</dbReference>
<evidence type="ECO:0000256" key="3">
    <source>
        <dbReference type="ARBA" id="ARBA00006001"/>
    </source>
</evidence>
<evidence type="ECO:0000256" key="8">
    <source>
        <dbReference type="ARBA" id="ARBA00022857"/>
    </source>
</evidence>
<dbReference type="Pfam" id="PF03853">
    <property type="entry name" value="YjeF_N"/>
    <property type="match status" value="1"/>
</dbReference>
<comment type="function">
    <text evidence="18">Catalyzes the epimerization of the S- and R-forms of NAD(P)HX, a damaged form of NAD(P)H that is a result of enzymatic or heat-dependent hydration. This is a prerequisite for the S-specific NAD(P)H-hydrate dehydratase to allow the repair of both epimers of NAD(P)HX.</text>
</comment>
<keyword evidence="23" id="KW-1185">Reference proteome</keyword>
<evidence type="ECO:0000256" key="7">
    <source>
        <dbReference type="ARBA" id="ARBA00022840"/>
    </source>
</evidence>
<evidence type="ECO:0000256" key="15">
    <source>
        <dbReference type="ARBA" id="ARBA00048238"/>
    </source>
</evidence>
<evidence type="ECO:0000256" key="5">
    <source>
        <dbReference type="ARBA" id="ARBA00022723"/>
    </source>
</evidence>
<organism evidence="22 23">
    <name type="scientific">Actinobaculum massiliense ACS-171-V-Col2</name>
    <dbReference type="NCBI Taxonomy" id="883066"/>
    <lineage>
        <taxon>Bacteria</taxon>
        <taxon>Bacillati</taxon>
        <taxon>Actinomycetota</taxon>
        <taxon>Actinomycetes</taxon>
        <taxon>Actinomycetales</taxon>
        <taxon>Actinomycetaceae</taxon>
        <taxon>Actinobaculum</taxon>
    </lineage>
</organism>
<dbReference type="Proteomes" id="UP000009888">
    <property type="component" value="Unassembled WGS sequence"/>
</dbReference>
<dbReference type="GO" id="GO:0052856">
    <property type="term" value="F:NAD(P)HX epimerase activity"/>
    <property type="evidence" value="ECO:0007669"/>
    <property type="project" value="UniProtKB-UniRule"/>
</dbReference>
<dbReference type="eggNOG" id="COG0063">
    <property type="taxonomic scope" value="Bacteria"/>
</dbReference>
<dbReference type="eggNOG" id="COG0062">
    <property type="taxonomic scope" value="Bacteria"/>
</dbReference>
<dbReference type="HAMAP" id="MF_01965">
    <property type="entry name" value="NADHX_dehydratase"/>
    <property type="match status" value="1"/>
</dbReference>
<keyword evidence="7 17" id="KW-0067">ATP-binding</keyword>
<evidence type="ECO:0000256" key="12">
    <source>
        <dbReference type="ARBA" id="ARBA00023239"/>
    </source>
</evidence>
<reference evidence="22 23" key="1">
    <citation type="submission" date="2012-09" db="EMBL/GenBank/DDBJ databases">
        <title>The Genome Sequence of Actinobaculum massiliae ACS-171-V-COL2.</title>
        <authorList>
            <consortium name="The Broad Institute Genome Sequencing Platform"/>
            <person name="Earl A."/>
            <person name="Ward D."/>
            <person name="Feldgarden M."/>
            <person name="Gevers D."/>
            <person name="Saerens B."/>
            <person name="Vaneechoutte M."/>
            <person name="Walker B."/>
            <person name="Young S.K."/>
            <person name="Zeng Q."/>
            <person name="Gargeya S."/>
            <person name="Fitzgerald M."/>
            <person name="Haas B."/>
            <person name="Abouelleil A."/>
            <person name="Alvarado L."/>
            <person name="Arachchi H.M."/>
            <person name="Berlin A."/>
            <person name="Chapman S.B."/>
            <person name="Goldberg J."/>
            <person name="Griggs A."/>
            <person name="Gujja S."/>
            <person name="Hansen M."/>
            <person name="Howarth C."/>
            <person name="Imamovic A."/>
            <person name="Larimer J."/>
            <person name="McCowen C."/>
            <person name="Montmayeur A."/>
            <person name="Murphy C."/>
            <person name="Neiman D."/>
            <person name="Pearson M."/>
            <person name="Priest M."/>
            <person name="Roberts A."/>
            <person name="Saif S."/>
            <person name="Shea T."/>
            <person name="Sisk P."/>
            <person name="Sykes S."/>
            <person name="Wortman J."/>
            <person name="Nusbaum C."/>
            <person name="Birren B."/>
        </authorList>
    </citation>
    <scope>NUCLEOTIDE SEQUENCE [LARGE SCALE GENOMIC DNA]</scope>
    <source>
        <strain evidence="23">ACS-171-V-Col2</strain>
    </source>
</reference>
<dbReference type="SUPFAM" id="SSF64153">
    <property type="entry name" value="YjeF N-terminal domain-like"/>
    <property type="match status" value="1"/>
</dbReference>
<dbReference type="Gene3D" id="3.40.1190.20">
    <property type="match status" value="1"/>
</dbReference>
<dbReference type="GO" id="GO:0110051">
    <property type="term" value="P:metabolite repair"/>
    <property type="evidence" value="ECO:0007669"/>
    <property type="project" value="TreeGrafter"/>
</dbReference>
<feature type="binding site" evidence="17">
    <location>
        <position position="284"/>
    </location>
    <ligand>
        <name>(6S)-NADPHX</name>
        <dbReference type="ChEBI" id="CHEBI:64076"/>
    </ligand>
</feature>
<evidence type="ECO:0000256" key="13">
    <source>
        <dbReference type="ARBA" id="ARBA00023268"/>
    </source>
</evidence>
<dbReference type="PANTHER" id="PTHR12592">
    <property type="entry name" value="ATP-DEPENDENT (S)-NAD(P)H-HYDRATE DEHYDRATASE FAMILY MEMBER"/>
    <property type="match status" value="1"/>
</dbReference>
<dbReference type="Gene3D" id="3.40.50.10260">
    <property type="entry name" value="YjeF N-terminal domain"/>
    <property type="match status" value="1"/>
</dbReference>
<evidence type="ECO:0000256" key="4">
    <source>
        <dbReference type="ARBA" id="ARBA00009524"/>
    </source>
</evidence>
<feature type="binding site" evidence="17">
    <location>
        <position position="383"/>
    </location>
    <ligand>
        <name>(6S)-NADPHX</name>
        <dbReference type="ChEBI" id="CHEBI:64076"/>
    </ligand>
</feature>
<sequence>MLRTYDVATVRAAEAPLLAAGEPLMLRAARALANRVVWELRARSLRVYGTSIAVFVGGGNNGGDALYAGAHLAARGAAVTIVLCAEQAHEAGLARALECGARVVRAVEPGERGATGEHGVADEQSVAGEPARIAREQAARAAVWIDGLLGIGARGPAREPVASIIDALNDELDSSPAEPLVVAVDTPSGIDAQTGALPGPALRAHLTVTMGAAKPGLVLDPARRRAGKVDLVDLAFERTLGDWSVSVLGDADVADIWPLPGATSHKYTRGVVGVLAGSERYPGAGILAVSGARAMGPGYVRYLGDERLGKHLVGMFPDVVCAEGRVQAYCVGSGNPAGGEKTIRTAIDAAIPIVIDAGSLCGVAGNIATLGEKLPETAVLTPHAGEASGLLARLGQSASREEIESAPFVYARRIAELTGATVVLKGAVDVVAGPDGHAYAQGGAPGWRGVAGSGDVTAGAVASMLAIAEPETHQPGGPALLAAAALHVHARAAAIAAGCEFDEQLLGEASAADPRLTAPALTDARQRAGHPICATDIARSIPVALAEILG</sequence>
<dbReference type="PROSITE" id="PS01050">
    <property type="entry name" value="YJEF_C_2"/>
    <property type="match status" value="1"/>
</dbReference>
<keyword evidence="6 17" id="KW-0547">Nucleotide-binding</keyword>
<dbReference type="PANTHER" id="PTHR12592:SF0">
    <property type="entry name" value="ATP-DEPENDENT (S)-NAD(P)H-HYDRATE DEHYDRATASE"/>
    <property type="match status" value="1"/>
</dbReference>
<evidence type="ECO:0000256" key="1">
    <source>
        <dbReference type="ARBA" id="ARBA00000013"/>
    </source>
</evidence>
<feature type="binding site" evidence="18">
    <location>
        <position position="185"/>
    </location>
    <ligand>
        <name>(6S)-NADPHX</name>
        <dbReference type="ChEBI" id="CHEBI:64076"/>
    </ligand>
</feature>
<keyword evidence="10 17" id="KW-0520">NAD</keyword>
<dbReference type="PIRSF" id="PIRSF017184">
    <property type="entry name" value="Nnr"/>
    <property type="match status" value="1"/>
</dbReference>
<feature type="binding site" evidence="18">
    <location>
        <position position="188"/>
    </location>
    <ligand>
        <name>K(+)</name>
        <dbReference type="ChEBI" id="CHEBI:29103"/>
    </ligand>
</feature>
<accession>K9EG74</accession>
<proteinExistence type="inferred from homology"/>
<evidence type="ECO:0000259" key="21">
    <source>
        <dbReference type="PROSITE" id="PS51385"/>
    </source>
</evidence>
<comment type="caution">
    <text evidence="22">The sequence shown here is derived from an EMBL/GenBank/DDBJ whole genome shotgun (WGS) entry which is preliminary data.</text>
</comment>
<dbReference type="NCBIfam" id="TIGR00197">
    <property type="entry name" value="yjeF_nterm"/>
    <property type="match status" value="1"/>
</dbReference>
<feature type="binding site" evidence="18">
    <location>
        <position position="146"/>
    </location>
    <ligand>
        <name>K(+)</name>
        <dbReference type="ChEBI" id="CHEBI:29103"/>
    </ligand>
</feature>
<evidence type="ECO:0000256" key="14">
    <source>
        <dbReference type="ARBA" id="ARBA00025153"/>
    </source>
</evidence>
<dbReference type="SUPFAM" id="SSF53613">
    <property type="entry name" value="Ribokinase-like"/>
    <property type="match status" value="1"/>
</dbReference>
<comment type="subunit">
    <text evidence="17">Homotetramer.</text>
</comment>
<dbReference type="PROSITE" id="PS51383">
    <property type="entry name" value="YJEF_C_3"/>
    <property type="match status" value="1"/>
</dbReference>
<feature type="domain" description="YjeF N-terminal" evidence="21">
    <location>
        <begin position="10"/>
        <end position="242"/>
    </location>
</feature>
<feature type="binding site" evidence="18">
    <location>
        <begin position="150"/>
        <end position="156"/>
    </location>
    <ligand>
        <name>(6S)-NADPHX</name>
        <dbReference type="ChEBI" id="CHEBI:64076"/>
    </ligand>
</feature>
<comment type="cofactor">
    <cofactor evidence="18 19">
        <name>K(+)</name>
        <dbReference type="ChEBI" id="CHEBI:29103"/>
    </cofactor>
    <text evidence="18 19">Binds 1 potassium ion per subunit.</text>
</comment>
<dbReference type="EC" id="5.1.99.6" evidence="19"/>
<dbReference type="GO" id="GO:0046872">
    <property type="term" value="F:metal ion binding"/>
    <property type="evidence" value="ECO:0007669"/>
    <property type="project" value="UniProtKB-UniRule"/>
</dbReference>
<dbReference type="Pfam" id="PF01256">
    <property type="entry name" value="Carb_kinase"/>
    <property type="match status" value="1"/>
</dbReference>
<evidence type="ECO:0000256" key="10">
    <source>
        <dbReference type="ARBA" id="ARBA00023027"/>
    </source>
</evidence>